<name>A0A5M4B4R5_9BACT</name>
<dbReference type="GO" id="GO:0090313">
    <property type="term" value="P:regulation of protein targeting to membrane"/>
    <property type="evidence" value="ECO:0007669"/>
    <property type="project" value="TreeGrafter"/>
</dbReference>
<dbReference type="EMBL" id="BLAX01000001">
    <property type="protein sequence ID" value="GET35152.1"/>
    <property type="molecule type" value="Genomic_DNA"/>
</dbReference>
<comment type="caution">
    <text evidence="2">The sequence shown here is derived from an EMBL/GenBank/DDBJ whole genome shotgun (WGS) entry which is preliminary data.</text>
</comment>
<feature type="transmembrane region" description="Helical" evidence="1">
    <location>
        <begin position="7"/>
        <end position="29"/>
    </location>
</feature>
<dbReference type="PANTHER" id="PTHR30441:SF8">
    <property type="entry name" value="DUF748 DOMAIN-CONTAINING PROTEIN"/>
    <property type="match status" value="1"/>
</dbReference>
<keyword evidence="1" id="KW-0472">Membrane</keyword>
<dbReference type="OrthoDB" id="975028at2"/>
<dbReference type="PANTHER" id="PTHR30441">
    <property type="entry name" value="DUF748 DOMAIN-CONTAINING PROTEIN"/>
    <property type="match status" value="1"/>
</dbReference>
<evidence type="ECO:0000313" key="2">
    <source>
        <dbReference type="EMBL" id="GET35152.1"/>
    </source>
</evidence>
<dbReference type="Proteomes" id="UP000391834">
    <property type="component" value="Unassembled WGS sequence"/>
</dbReference>
<gene>
    <name evidence="2" type="ORF">PbJCM13498_40150</name>
</gene>
<protein>
    <submittedName>
        <fullName evidence="2">Uncharacterized protein</fullName>
    </submittedName>
</protein>
<keyword evidence="1" id="KW-1133">Transmembrane helix</keyword>
<evidence type="ECO:0000256" key="1">
    <source>
        <dbReference type="SAM" id="Phobius"/>
    </source>
</evidence>
<sequence length="996" mass="111014">MKKAGKIFLYTLLSLFLFVILLVVVAGLAQNRIIKLALEQVGKTTNVPIHVGEVQFSLIQRFPLATLECKNLLVSSPNTVKNAGDTLLNVGHLYLSFEAKPLLKGIFDVKKVEIKNADVFYQVDSLGKSNYDFLMDTTQTEAIDTSSNSIYLNIETFQLENVKCYYKDQHLKAGANLLLDNMNLSGLIDNNQYFGQVTGQAHLTKCFAPESRLDQMQSASIQFDINYKNDSLAIQQADLDVDGNARIGLKGNIDLNKNLMADLFVQAQNVNIPGLTQYLPSNYLKKYDIQNPGGKLDLDAHITGNLTDSLRLPHVDATLQLYNGKIQYGKYPEMSRIALNAKVTNGSENNNQTTRLDINSLNFRAANSTASFTGNVENMDQLAYSFRSQLDLNLSDWKPFIPDSIVKNINGRIQAELFTKGVMPDSITNPFINSVAANTTLRLRASDVNVNLDSLLLVQNLTGKLQYQPGHFQLDSLSVQVPAYKLKLKNLDLNSDVAGEFTEPDSLRLTIHQLHLQTDSSDIQLKGTLQNLMAPDYSLDGKLKLNLAEVYSMLPDSMANGLSGTVAADIHSTAKINLDSITSQLNDVLFNRSNFSLAFGNVAVDMPDSLMCIQNLAGNVNYKNDTLKIGQIDGKYLGLHFGAQATTVSNIYTAAILNTPKELNVHGDFSVDSLDYALVDNFLKSDSVNAPSAQPEQSADTMKFTYKVNGTFHANQLKYGTNLLTNVDTKFLVKENYYVLDSMAMDAYSGKALTSLKIELNPEGQTDMYFKTNVDRMNVSQMADGLRDYIQIEDFTSDHVKGIISTQMDGEIVLDKKFEPVYHSLMLKGDLTIEKGALLNVKPVMEVEKIPGVGLKNMDKLYFSTLNSSIFLFKNDLYIPKTEIRSSSFDAMFLGMYSFGEDYAYHIRMFLGEVLSSKSKARLRKQTQDSGFEDDPDDIAKGRTSIYLVSKYENGKEKAGFDNRKNRTNMVAKVNLQEQMVNMRFHPALVTYNTEE</sequence>
<keyword evidence="3" id="KW-1185">Reference proteome</keyword>
<dbReference type="AlphaFoldDB" id="A0A5M4B4R5"/>
<dbReference type="GO" id="GO:0005886">
    <property type="term" value="C:plasma membrane"/>
    <property type="evidence" value="ECO:0007669"/>
    <property type="project" value="TreeGrafter"/>
</dbReference>
<organism evidence="2 3">
    <name type="scientific">Prolixibacter bellariivorans</name>
    <dbReference type="NCBI Taxonomy" id="314319"/>
    <lineage>
        <taxon>Bacteria</taxon>
        <taxon>Pseudomonadati</taxon>
        <taxon>Bacteroidota</taxon>
        <taxon>Bacteroidia</taxon>
        <taxon>Marinilabiliales</taxon>
        <taxon>Prolixibacteraceae</taxon>
        <taxon>Prolixibacter</taxon>
    </lineage>
</organism>
<dbReference type="RefSeq" id="WP_027586036.1">
    <property type="nucleotide sequence ID" value="NZ_BLAX01000001.1"/>
</dbReference>
<evidence type="ECO:0000313" key="3">
    <source>
        <dbReference type="Proteomes" id="UP000391834"/>
    </source>
</evidence>
<reference evidence="2 3" key="1">
    <citation type="submission" date="2019-10" db="EMBL/GenBank/DDBJ databases">
        <title>Prolixibacter strains distinguished by the presence of nitrate reductase genes were adept at nitrate-dependent anaerobic corrosion of metallic iron and carbon steel.</title>
        <authorList>
            <person name="Iino T."/>
            <person name="Shono N."/>
            <person name="Ito K."/>
            <person name="Nakamura R."/>
            <person name="Sueoka K."/>
            <person name="Harayama S."/>
            <person name="Ohkuma M."/>
        </authorList>
    </citation>
    <scope>NUCLEOTIDE SEQUENCE [LARGE SCALE GENOMIC DNA]</scope>
    <source>
        <strain evidence="2 3">JCM 13498</strain>
    </source>
</reference>
<dbReference type="InterPro" id="IPR052894">
    <property type="entry name" value="AsmA-related"/>
</dbReference>
<accession>A0A5M4B4R5</accession>
<proteinExistence type="predicted"/>
<keyword evidence="1" id="KW-0812">Transmembrane</keyword>